<keyword evidence="4" id="KW-1003">Cell membrane</keyword>
<dbReference type="GO" id="GO:0005886">
    <property type="term" value="C:plasma membrane"/>
    <property type="evidence" value="ECO:0007669"/>
    <property type="project" value="UniProtKB-SubCell"/>
</dbReference>
<evidence type="ECO:0000256" key="9">
    <source>
        <dbReference type="SAM" id="Phobius"/>
    </source>
</evidence>
<feature type="region of interest" description="Disordered" evidence="8">
    <location>
        <begin position="1"/>
        <end position="30"/>
    </location>
</feature>
<evidence type="ECO:0000256" key="1">
    <source>
        <dbReference type="ARBA" id="ARBA00004651"/>
    </source>
</evidence>
<organism evidence="10 11">
    <name type="scientific">Sutterella parvirubra YIT 11816</name>
    <dbReference type="NCBI Taxonomy" id="762967"/>
    <lineage>
        <taxon>Bacteria</taxon>
        <taxon>Pseudomonadati</taxon>
        <taxon>Pseudomonadota</taxon>
        <taxon>Betaproteobacteria</taxon>
        <taxon>Burkholderiales</taxon>
        <taxon>Sutterellaceae</taxon>
        <taxon>Sutterella</taxon>
    </lineage>
</organism>
<feature type="compositionally biased region" description="Pro residues" evidence="8">
    <location>
        <begin position="9"/>
        <end position="19"/>
    </location>
</feature>
<comment type="similarity">
    <text evidence="2">Belongs to the AzlC family.</text>
</comment>
<reference evidence="10 11" key="1">
    <citation type="submission" date="2011-11" db="EMBL/GenBank/DDBJ databases">
        <authorList>
            <person name="Weinstock G."/>
            <person name="Sodergren E."/>
            <person name="Clifton S."/>
            <person name="Fulton L."/>
            <person name="Fulton B."/>
            <person name="Courtney L."/>
            <person name="Fronick C."/>
            <person name="Harrison M."/>
            <person name="Strong C."/>
            <person name="Farmer C."/>
            <person name="Delahaunty K."/>
            <person name="Markovic C."/>
            <person name="Hall O."/>
            <person name="Minx P."/>
            <person name="Tomlinson C."/>
            <person name="Mitreva M."/>
            <person name="Hou S."/>
            <person name="Chen J."/>
            <person name="Wollam A."/>
            <person name="Pepin K.H."/>
            <person name="Johnson M."/>
            <person name="Bhonagiri V."/>
            <person name="Zhang X."/>
            <person name="Suruliraj S."/>
            <person name="Warren W."/>
            <person name="Chinwalla A."/>
            <person name="Mardis E.R."/>
            <person name="Wilson R.K."/>
        </authorList>
    </citation>
    <scope>NUCLEOTIDE SEQUENCE [LARGE SCALE GENOMIC DNA]</scope>
    <source>
        <strain evidence="10 11">YIT 11816</strain>
    </source>
</reference>
<evidence type="ECO:0000256" key="3">
    <source>
        <dbReference type="ARBA" id="ARBA00022448"/>
    </source>
</evidence>
<dbReference type="PANTHER" id="PTHR34979">
    <property type="entry name" value="INNER MEMBRANE PROTEIN YGAZ"/>
    <property type="match status" value="1"/>
</dbReference>
<dbReference type="GO" id="GO:1903785">
    <property type="term" value="P:L-valine transmembrane transport"/>
    <property type="evidence" value="ECO:0007669"/>
    <property type="project" value="TreeGrafter"/>
</dbReference>
<dbReference type="Pfam" id="PF03591">
    <property type="entry name" value="AzlC"/>
    <property type="match status" value="1"/>
</dbReference>
<dbReference type="PATRIC" id="fig|762967.3.peg.1187"/>
<evidence type="ECO:0000256" key="6">
    <source>
        <dbReference type="ARBA" id="ARBA00022989"/>
    </source>
</evidence>
<keyword evidence="3" id="KW-0813">Transport</keyword>
<evidence type="ECO:0000256" key="8">
    <source>
        <dbReference type="SAM" id="MobiDB-lite"/>
    </source>
</evidence>
<evidence type="ECO:0000256" key="2">
    <source>
        <dbReference type="ARBA" id="ARBA00010735"/>
    </source>
</evidence>
<evidence type="ECO:0000256" key="7">
    <source>
        <dbReference type="ARBA" id="ARBA00023136"/>
    </source>
</evidence>
<dbReference type="PANTHER" id="PTHR34979:SF1">
    <property type="entry name" value="INNER MEMBRANE PROTEIN YGAZ"/>
    <property type="match status" value="1"/>
</dbReference>
<protein>
    <submittedName>
        <fullName evidence="10">Putative azaleucine resistance protein AzlC</fullName>
    </submittedName>
</protein>
<dbReference type="AlphaFoldDB" id="H3KFI9"/>
<feature type="compositionally biased region" description="Low complexity" evidence="8">
    <location>
        <begin position="20"/>
        <end position="30"/>
    </location>
</feature>
<keyword evidence="6 9" id="KW-1133">Transmembrane helix</keyword>
<feature type="transmembrane region" description="Helical" evidence="9">
    <location>
        <begin position="226"/>
        <end position="259"/>
    </location>
</feature>
<dbReference type="InterPro" id="IPR011606">
    <property type="entry name" value="Brnchd-chn_aa_trnsp_permease"/>
</dbReference>
<evidence type="ECO:0000313" key="10">
    <source>
        <dbReference type="EMBL" id="EHY31120.1"/>
    </source>
</evidence>
<dbReference type="Proteomes" id="UP000004956">
    <property type="component" value="Unassembled WGS sequence"/>
</dbReference>
<comment type="caution">
    <text evidence="10">The sequence shown here is derived from an EMBL/GenBank/DDBJ whole genome shotgun (WGS) entry which is preliminary data.</text>
</comment>
<feature type="transmembrane region" description="Helical" evidence="9">
    <location>
        <begin position="196"/>
        <end position="214"/>
    </location>
</feature>
<gene>
    <name evidence="10" type="ORF">HMPREF9440_01506</name>
</gene>
<evidence type="ECO:0000256" key="5">
    <source>
        <dbReference type="ARBA" id="ARBA00022692"/>
    </source>
</evidence>
<comment type="subcellular location">
    <subcellularLocation>
        <location evidence="1">Cell membrane</location>
        <topology evidence="1">Multi-pass membrane protein</topology>
    </subcellularLocation>
</comment>
<evidence type="ECO:0000256" key="4">
    <source>
        <dbReference type="ARBA" id="ARBA00022475"/>
    </source>
</evidence>
<name>H3KFI9_9BURK</name>
<keyword evidence="7 9" id="KW-0472">Membrane</keyword>
<keyword evidence="5 9" id="KW-0812">Transmembrane</keyword>
<dbReference type="STRING" id="762967.HMPREF9440_01506"/>
<feature type="transmembrane region" description="Helical" evidence="9">
    <location>
        <begin position="167"/>
        <end position="190"/>
    </location>
</feature>
<evidence type="ECO:0000313" key="11">
    <source>
        <dbReference type="Proteomes" id="UP000004956"/>
    </source>
</evidence>
<accession>H3KFI9</accession>
<dbReference type="HOGENOM" id="CLU_065777_2_0_4"/>
<proteinExistence type="inferred from homology"/>
<feature type="transmembrane region" description="Helical" evidence="9">
    <location>
        <begin position="40"/>
        <end position="59"/>
    </location>
</feature>
<dbReference type="EMBL" id="AFBQ01000221">
    <property type="protein sequence ID" value="EHY31120.1"/>
    <property type="molecule type" value="Genomic_DNA"/>
</dbReference>
<keyword evidence="11" id="KW-1185">Reference proteome</keyword>
<sequence>MSDEHVPHQAPPAATPPTPSSSESVTPSKPSAASEFFRGIRTGLPVLSGCLPLGFILGVEAGRKGMTPLSIWMMTSINYAGGSEFAAVALWSAAPPMLVVWLTTWLINSRHIVMGASLSLYARHLPAKTNAFIYFLMCDEVWAIGSADIKRRSEAGVPARELLSLPFYVAVGLMFWSCWALSAAAGAWLGSDLGDLSHWGVQMAFPATFLSLLAMMWPGVRKCHPIVISAVAAAVTSLVLPPHWCVLLATLCGLAWVWFTTPEKAQAQAETEAEREAEREADAALIAELEKNNGTKDQNQEAAR</sequence>